<proteinExistence type="predicted"/>
<organism evidence="1 2">
    <name type="scientific">Manihot esculenta</name>
    <name type="common">Cassava</name>
    <name type="synonym">Jatropha manihot</name>
    <dbReference type="NCBI Taxonomy" id="3983"/>
    <lineage>
        <taxon>Eukaryota</taxon>
        <taxon>Viridiplantae</taxon>
        <taxon>Streptophyta</taxon>
        <taxon>Embryophyta</taxon>
        <taxon>Tracheophyta</taxon>
        <taxon>Spermatophyta</taxon>
        <taxon>Magnoliopsida</taxon>
        <taxon>eudicotyledons</taxon>
        <taxon>Gunneridae</taxon>
        <taxon>Pentapetalae</taxon>
        <taxon>rosids</taxon>
        <taxon>fabids</taxon>
        <taxon>Malpighiales</taxon>
        <taxon>Euphorbiaceae</taxon>
        <taxon>Crotonoideae</taxon>
        <taxon>Manihoteae</taxon>
        <taxon>Manihot</taxon>
    </lineage>
</organism>
<evidence type="ECO:0000313" key="1">
    <source>
        <dbReference type="EMBL" id="KAG8659130.1"/>
    </source>
</evidence>
<reference evidence="2" key="1">
    <citation type="journal article" date="2016" name="Nat. Biotechnol.">
        <title>Sequencing wild and cultivated cassava and related species reveals extensive interspecific hybridization and genetic diversity.</title>
        <authorList>
            <person name="Bredeson J.V."/>
            <person name="Lyons J.B."/>
            <person name="Prochnik S.E."/>
            <person name="Wu G.A."/>
            <person name="Ha C.M."/>
            <person name="Edsinger-Gonzales E."/>
            <person name="Grimwood J."/>
            <person name="Schmutz J."/>
            <person name="Rabbi I.Y."/>
            <person name="Egesi C."/>
            <person name="Nauluvula P."/>
            <person name="Lebot V."/>
            <person name="Ndunguru J."/>
            <person name="Mkamilo G."/>
            <person name="Bart R.S."/>
            <person name="Setter T.L."/>
            <person name="Gleadow R.M."/>
            <person name="Kulakow P."/>
            <person name="Ferguson M.E."/>
            <person name="Rounsley S."/>
            <person name="Rokhsar D.S."/>
        </authorList>
    </citation>
    <scope>NUCLEOTIDE SEQUENCE [LARGE SCALE GENOMIC DNA]</scope>
    <source>
        <strain evidence="2">cv. AM560-2</strain>
    </source>
</reference>
<evidence type="ECO:0000313" key="2">
    <source>
        <dbReference type="Proteomes" id="UP000091857"/>
    </source>
</evidence>
<name>A0ACB7I3R9_MANES</name>
<keyword evidence="2" id="KW-1185">Reference proteome</keyword>
<sequence>MFQAFLASIVGGLQCRSFDDWFSKRDELLKVSSGSKLYVGFILHCVICFLLCVLSCRRRKVHVRRQRHQLGWPCCKPLIKGLSSFSIF</sequence>
<accession>A0ACB7I3R9</accession>
<protein>
    <submittedName>
        <fullName evidence="1">Uncharacterized protein</fullName>
    </submittedName>
</protein>
<dbReference type="Proteomes" id="UP000091857">
    <property type="component" value="Chromosome 2"/>
</dbReference>
<comment type="caution">
    <text evidence="1">The sequence shown here is derived from an EMBL/GenBank/DDBJ whole genome shotgun (WGS) entry which is preliminary data.</text>
</comment>
<dbReference type="EMBL" id="CM004388">
    <property type="protein sequence ID" value="KAG8659130.1"/>
    <property type="molecule type" value="Genomic_DNA"/>
</dbReference>
<gene>
    <name evidence="1" type="ORF">MANES_02G017467v8</name>
</gene>